<dbReference type="OrthoDB" id="3063746at2759"/>
<feature type="region of interest" description="Disordered" evidence="1">
    <location>
        <begin position="1"/>
        <end position="108"/>
    </location>
</feature>
<protein>
    <submittedName>
        <fullName evidence="2">Uncharacterized protein</fullName>
    </submittedName>
</protein>
<dbReference type="EMBL" id="ML180028">
    <property type="protein sequence ID" value="THU79415.1"/>
    <property type="molecule type" value="Genomic_DNA"/>
</dbReference>
<feature type="compositionally biased region" description="Polar residues" evidence="1">
    <location>
        <begin position="289"/>
        <end position="304"/>
    </location>
</feature>
<sequence length="667" mass="74062">MDISQVTSDEQDAEGVVCRSPRKRTRNSRYPPDANESDQPDAPSTPKKRQKQLTTPNAPVKPKRKKTHRLSDLRPIPLSIPSTLATGTGNESRDVISPTDAGGEVQPLINSPFDFSFGDELLYPSSPYPDTISDKAKSPVQAQYVYDEETLLLKSILTRLQQQDLIFEALSDLSKLLSQYLYGAEEGIFLILQDFRDEDRTLENIKMTFIRELLRTEQDPAKIWNAGANLFYMRDEWMDLVQNRVPELKARPDRDDLQPVEYKQETVTPLTPITPRTAKKPKVWLEESPSPSKGKNKDQLNVSPITVKKPQKWFDEPLNPSPSPEGKNKAKKNQSTNAAVNDTPGSAGTPTAQKAMITSKLAAYNIAPPATRPPSTAAFTDAVTLPLHCEVTNAELQDELLQMEGVYNTSLPALKAGSLVSWSSTAPRKGTVKFTEWVSLGEDVDPMFLMNPFKFTRHGQFLNPARVDPRDLTAYRPPSNAVRRVIYTRDSHEPAIFMFPIYVENSKIKSFAMTNTPTPKRSTQVGADIYGDVVTWSTRFERDTENQSHRVYSSSTSGSSVSSGTGAYSLPFDAEVPIYDARCVNGKAPEFDISQDLPQIDAILPRYNNEIPAGSLVVVASTISSTTNAKIAGSNKRRKGWNGYELIRVDKWAEGTQVDGTGGKEAN</sequence>
<evidence type="ECO:0000256" key="1">
    <source>
        <dbReference type="SAM" id="MobiDB-lite"/>
    </source>
</evidence>
<feature type="region of interest" description="Disordered" evidence="1">
    <location>
        <begin position="545"/>
        <end position="564"/>
    </location>
</feature>
<organism evidence="2 3">
    <name type="scientific">Dendrothele bispora (strain CBS 962.96)</name>
    <dbReference type="NCBI Taxonomy" id="1314807"/>
    <lineage>
        <taxon>Eukaryota</taxon>
        <taxon>Fungi</taxon>
        <taxon>Dikarya</taxon>
        <taxon>Basidiomycota</taxon>
        <taxon>Agaricomycotina</taxon>
        <taxon>Agaricomycetes</taxon>
        <taxon>Agaricomycetidae</taxon>
        <taxon>Agaricales</taxon>
        <taxon>Agaricales incertae sedis</taxon>
        <taxon>Dendrothele</taxon>
    </lineage>
</organism>
<name>A0A4V4HBI3_DENBC</name>
<feature type="compositionally biased region" description="Polar residues" evidence="1">
    <location>
        <begin position="333"/>
        <end position="352"/>
    </location>
</feature>
<proteinExistence type="predicted"/>
<keyword evidence="3" id="KW-1185">Reference proteome</keyword>
<feature type="region of interest" description="Disordered" evidence="1">
    <location>
        <begin position="249"/>
        <end position="352"/>
    </location>
</feature>
<reference evidence="2 3" key="1">
    <citation type="journal article" date="2019" name="Nat. Ecol. Evol.">
        <title>Megaphylogeny resolves global patterns of mushroom evolution.</title>
        <authorList>
            <person name="Varga T."/>
            <person name="Krizsan K."/>
            <person name="Foldi C."/>
            <person name="Dima B."/>
            <person name="Sanchez-Garcia M."/>
            <person name="Sanchez-Ramirez S."/>
            <person name="Szollosi G.J."/>
            <person name="Szarkandi J.G."/>
            <person name="Papp V."/>
            <person name="Albert L."/>
            <person name="Andreopoulos W."/>
            <person name="Angelini C."/>
            <person name="Antonin V."/>
            <person name="Barry K.W."/>
            <person name="Bougher N.L."/>
            <person name="Buchanan P."/>
            <person name="Buyck B."/>
            <person name="Bense V."/>
            <person name="Catcheside P."/>
            <person name="Chovatia M."/>
            <person name="Cooper J."/>
            <person name="Damon W."/>
            <person name="Desjardin D."/>
            <person name="Finy P."/>
            <person name="Geml J."/>
            <person name="Haridas S."/>
            <person name="Hughes K."/>
            <person name="Justo A."/>
            <person name="Karasinski D."/>
            <person name="Kautmanova I."/>
            <person name="Kiss B."/>
            <person name="Kocsube S."/>
            <person name="Kotiranta H."/>
            <person name="LaButti K.M."/>
            <person name="Lechner B.E."/>
            <person name="Liimatainen K."/>
            <person name="Lipzen A."/>
            <person name="Lukacs Z."/>
            <person name="Mihaltcheva S."/>
            <person name="Morgado L.N."/>
            <person name="Niskanen T."/>
            <person name="Noordeloos M.E."/>
            <person name="Ohm R.A."/>
            <person name="Ortiz-Santana B."/>
            <person name="Ovrebo C."/>
            <person name="Racz N."/>
            <person name="Riley R."/>
            <person name="Savchenko A."/>
            <person name="Shiryaev A."/>
            <person name="Soop K."/>
            <person name="Spirin V."/>
            <person name="Szebenyi C."/>
            <person name="Tomsovsky M."/>
            <person name="Tulloss R.E."/>
            <person name="Uehling J."/>
            <person name="Grigoriev I.V."/>
            <person name="Vagvolgyi C."/>
            <person name="Papp T."/>
            <person name="Martin F.M."/>
            <person name="Miettinen O."/>
            <person name="Hibbett D.S."/>
            <person name="Nagy L.G."/>
        </authorList>
    </citation>
    <scope>NUCLEOTIDE SEQUENCE [LARGE SCALE GENOMIC DNA]</scope>
    <source>
        <strain evidence="2 3">CBS 962.96</strain>
    </source>
</reference>
<accession>A0A4V4HBI3</accession>
<feature type="compositionally biased region" description="Low complexity" evidence="1">
    <location>
        <begin position="551"/>
        <end position="564"/>
    </location>
</feature>
<evidence type="ECO:0000313" key="2">
    <source>
        <dbReference type="EMBL" id="THU79415.1"/>
    </source>
</evidence>
<feature type="compositionally biased region" description="Polar residues" evidence="1">
    <location>
        <begin position="80"/>
        <end position="90"/>
    </location>
</feature>
<dbReference type="AlphaFoldDB" id="A0A4V4HBI3"/>
<gene>
    <name evidence="2" type="ORF">K435DRAFT_875495</name>
</gene>
<evidence type="ECO:0000313" key="3">
    <source>
        <dbReference type="Proteomes" id="UP000297245"/>
    </source>
</evidence>
<dbReference type="Proteomes" id="UP000297245">
    <property type="component" value="Unassembled WGS sequence"/>
</dbReference>